<evidence type="ECO:0000259" key="3">
    <source>
        <dbReference type="Pfam" id="PF25863"/>
    </source>
</evidence>
<dbReference type="Pfam" id="PF25862">
    <property type="entry name" value="PglZ_1st"/>
    <property type="match status" value="1"/>
</dbReference>
<evidence type="ECO:0000259" key="2">
    <source>
        <dbReference type="Pfam" id="PF25862"/>
    </source>
</evidence>
<feature type="domain" description="Alkaline phosphatase-like protein PglZ C-terminal" evidence="3">
    <location>
        <begin position="810"/>
        <end position="909"/>
    </location>
</feature>
<accession>A0ABP8CKZ4</accession>
<keyword evidence="5" id="KW-1185">Reference proteome</keyword>
<dbReference type="Pfam" id="PF25863">
    <property type="entry name" value="PglZ_C"/>
    <property type="match status" value="1"/>
</dbReference>
<evidence type="ECO:0000313" key="5">
    <source>
        <dbReference type="Proteomes" id="UP001501710"/>
    </source>
</evidence>
<dbReference type="NCBIfam" id="NF033446">
    <property type="entry name" value="BREX_PglZ_2"/>
    <property type="match status" value="1"/>
</dbReference>
<dbReference type="Pfam" id="PF08665">
    <property type="entry name" value="PglZ"/>
    <property type="match status" value="1"/>
</dbReference>
<dbReference type="InterPro" id="IPR058880">
    <property type="entry name" value="PglZ_N"/>
</dbReference>
<dbReference type="Proteomes" id="UP001501710">
    <property type="component" value="Unassembled WGS sequence"/>
</dbReference>
<dbReference type="Pfam" id="PF25861">
    <property type="entry name" value="PglZ_2nd"/>
    <property type="match status" value="1"/>
</dbReference>
<evidence type="ECO:0000259" key="1">
    <source>
        <dbReference type="Pfam" id="PF25861"/>
    </source>
</evidence>
<gene>
    <name evidence="4" type="primary">pglZ_2</name>
    <name evidence="4" type="ORF">GCM10022254_65870</name>
</gene>
<dbReference type="EMBL" id="BAABAS010000026">
    <property type="protein sequence ID" value="GAA4240591.1"/>
    <property type="molecule type" value="Genomic_DNA"/>
</dbReference>
<reference evidence="5" key="1">
    <citation type="journal article" date="2019" name="Int. J. Syst. Evol. Microbiol.">
        <title>The Global Catalogue of Microorganisms (GCM) 10K type strain sequencing project: providing services to taxonomists for standard genome sequencing and annotation.</title>
        <authorList>
            <consortium name="The Broad Institute Genomics Platform"/>
            <consortium name="The Broad Institute Genome Sequencing Center for Infectious Disease"/>
            <person name="Wu L."/>
            <person name="Ma J."/>
        </authorList>
    </citation>
    <scope>NUCLEOTIDE SEQUENCE [LARGE SCALE GENOMIC DNA]</scope>
    <source>
        <strain evidence="5">JCM 17440</strain>
    </source>
</reference>
<comment type="caution">
    <text evidence="4">The sequence shown here is derived from an EMBL/GenBank/DDBJ whole genome shotgun (WGS) entry which is preliminary data.</text>
</comment>
<evidence type="ECO:0000313" key="4">
    <source>
        <dbReference type="EMBL" id="GAA4240591.1"/>
    </source>
</evidence>
<name>A0ABP8CKZ4_9ACTN</name>
<sequence>MSEHTAARHAVPEANPGVVEGALRHALRKADAHRARFGPSTGRERVLLLRAAPEWRHLSREVAVAVDGDEKVTAFVRPCRTVLSVLEALDEPPDEPRDAQTYLVVLTPCEGEELGDSVLARALGNEVRTINRWDLVADAFGARRLDPRLSGREYRWVAEALISAQPGSGWKQVNAPVLRLETVLRRLAAVRFGKDQDEEERLDAAALLEWSRDGARVSRFTVLPAEERAGLASWLETSVGPVARVVFRLLAGGQVWDAVPFGLAAAELYAPTARRRRPLAEARVRAEERFLGGTAPDEASLRAFAEAAESLVLRWNDNGHTAEAGLACSRAEEILAELRAGDLAGTSKVLDAGLDARLTALAAELTAVLPAPRADDLAELEAALDALLEHRRPGGRAAEVQAALCAVRLVRWLAVPEHAPATVADGVSRHIRSWGWVDRAATVVFNADTNRVPRARTAYSEVFHAARARRAELDHAFADRLAAWTAASAEPGRLLLAETLLAGTARPVAERTAPLIIIVDGMSAADACSLAEEITAHRVWREVGREADGREGALATIPSATVFSRASLLCGTLTSGGQSRERSGFSTLWRGRRSALFHKAGLGTGAGAQLSDDVRRAIADTGTVVGVVLNTIDDALADDFRVNAPTWRLDEIDYLPGLLAEAAGARRPVILTSDHGHVLDHRDGVRPVAAESARYRSGPPADGEVAVRGPRVLATGGEVTVPWDERIRYSPRRAGYHGGVSPAETVIPVLVFVPPGVPAPKGWFEYDTASLHEPLWWNPVPAVPATPSAPRRTAIEDDDALFSVTEAAAATAGLGTQIVVSAMFAAQRRFVRKAPPDDEVAALLDGLVEAGGKLPTGQAAALVGQPAFRMAGYLSTVGRLLNVDGYQVISESDGGRTVELDVRLLTLQFLEG</sequence>
<feature type="domain" description="Alkaline phosphatase-like protein PglZ N-terminal" evidence="2">
    <location>
        <begin position="38"/>
        <end position="130"/>
    </location>
</feature>
<dbReference type="InterPro" id="IPR058881">
    <property type="entry name" value="PglZ_2nd"/>
</dbReference>
<protein>
    <submittedName>
        <fullName evidence="4">BREX-2 system phosphatase PglZ</fullName>
    </submittedName>
</protein>
<dbReference type="InterPro" id="IPR047992">
    <property type="entry name" value="BREX_PglZ"/>
</dbReference>
<dbReference type="InterPro" id="IPR058882">
    <property type="entry name" value="PglZ_C"/>
</dbReference>
<proteinExistence type="predicted"/>
<feature type="domain" description="Alkaline phosphatase-like protein PglZ second" evidence="1">
    <location>
        <begin position="203"/>
        <end position="349"/>
    </location>
</feature>
<organism evidence="4 5">
    <name type="scientific">Actinomadura meridiana</name>
    <dbReference type="NCBI Taxonomy" id="559626"/>
    <lineage>
        <taxon>Bacteria</taxon>
        <taxon>Bacillati</taxon>
        <taxon>Actinomycetota</taxon>
        <taxon>Actinomycetes</taxon>
        <taxon>Streptosporangiales</taxon>
        <taxon>Thermomonosporaceae</taxon>
        <taxon>Actinomadura</taxon>
    </lineage>
</organism>
<dbReference type="RefSeq" id="WP_344905169.1">
    <property type="nucleotide sequence ID" value="NZ_BAABAS010000026.1"/>
</dbReference>